<reference evidence="2 3" key="1">
    <citation type="submission" date="2014-04" db="EMBL/GenBank/DDBJ databases">
        <authorList>
            <consortium name="DOE Joint Genome Institute"/>
            <person name="Kuo A."/>
            <person name="Kohler A."/>
            <person name="Costa M.D."/>
            <person name="Nagy L.G."/>
            <person name="Floudas D."/>
            <person name="Copeland A."/>
            <person name="Barry K.W."/>
            <person name="Cichocki N."/>
            <person name="Veneault-Fourrey C."/>
            <person name="LaButti K."/>
            <person name="Lindquist E.A."/>
            <person name="Lipzen A."/>
            <person name="Lundell T."/>
            <person name="Morin E."/>
            <person name="Murat C."/>
            <person name="Sun H."/>
            <person name="Tunlid A."/>
            <person name="Henrissat B."/>
            <person name="Grigoriev I.V."/>
            <person name="Hibbett D.S."/>
            <person name="Martin F."/>
            <person name="Nordberg H.P."/>
            <person name="Cantor M.N."/>
            <person name="Hua S.X."/>
        </authorList>
    </citation>
    <scope>NUCLEOTIDE SEQUENCE [LARGE SCALE GENOMIC DNA]</scope>
    <source>
        <strain evidence="2 3">Marx 270</strain>
    </source>
</reference>
<reference evidence="3" key="2">
    <citation type="submission" date="2015-01" db="EMBL/GenBank/DDBJ databases">
        <title>Evolutionary Origins and Diversification of the Mycorrhizal Mutualists.</title>
        <authorList>
            <consortium name="DOE Joint Genome Institute"/>
            <consortium name="Mycorrhizal Genomics Consortium"/>
            <person name="Kohler A."/>
            <person name="Kuo A."/>
            <person name="Nagy L.G."/>
            <person name="Floudas D."/>
            <person name="Copeland A."/>
            <person name="Barry K.W."/>
            <person name="Cichocki N."/>
            <person name="Veneault-Fourrey C."/>
            <person name="LaButti K."/>
            <person name="Lindquist E.A."/>
            <person name="Lipzen A."/>
            <person name="Lundell T."/>
            <person name="Morin E."/>
            <person name="Murat C."/>
            <person name="Riley R."/>
            <person name="Ohm R."/>
            <person name="Sun H."/>
            <person name="Tunlid A."/>
            <person name="Henrissat B."/>
            <person name="Grigoriev I.V."/>
            <person name="Hibbett D.S."/>
            <person name="Martin F."/>
        </authorList>
    </citation>
    <scope>NUCLEOTIDE SEQUENCE [LARGE SCALE GENOMIC DNA]</scope>
    <source>
        <strain evidence="3">Marx 270</strain>
    </source>
</reference>
<dbReference type="AlphaFoldDB" id="A0A0C3P6T7"/>
<feature type="region of interest" description="Disordered" evidence="1">
    <location>
        <begin position="28"/>
        <end position="52"/>
    </location>
</feature>
<evidence type="ECO:0000256" key="1">
    <source>
        <dbReference type="SAM" id="MobiDB-lite"/>
    </source>
</evidence>
<accession>A0A0C3P6T7</accession>
<dbReference type="Proteomes" id="UP000054217">
    <property type="component" value="Unassembled WGS sequence"/>
</dbReference>
<protein>
    <submittedName>
        <fullName evidence="2">Uncharacterized protein</fullName>
    </submittedName>
</protein>
<evidence type="ECO:0000313" key="2">
    <source>
        <dbReference type="EMBL" id="KIO09055.1"/>
    </source>
</evidence>
<dbReference type="InParanoid" id="A0A0C3P6T7"/>
<name>A0A0C3P6T7_PISTI</name>
<gene>
    <name evidence="2" type="ORF">M404DRAFT_22264</name>
</gene>
<feature type="compositionally biased region" description="Low complexity" evidence="1">
    <location>
        <begin position="28"/>
        <end position="38"/>
    </location>
</feature>
<evidence type="ECO:0000313" key="3">
    <source>
        <dbReference type="Proteomes" id="UP000054217"/>
    </source>
</evidence>
<keyword evidence="3" id="KW-1185">Reference proteome</keyword>
<proteinExistence type="predicted"/>
<dbReference type="EMBL" id="KN831955">
    <property type="protein sequence ID" value="KIO09055.1"/>
    <property type="molecule type" value="Genomic_DNA"/>
</dbReference>
<dbReference type="HOGENOM" id="CLU_2441741_0_0_1"/>
<organism evidence="2 3">
    <name type="scientific">Pisolithus tinctorius Marx 270</name>
    <dbReference type="NCBI Taxonomy" id="870435"/>
    <lineage>
        <taxon>Eukaryota</taxon>
        <taxon>Fungi</taxon>
        <taxon>Dikarya</taxon>
        <taxon>Basidiomycota</taxon>
        <taxon>Agaricomycotina</taxon>
        <taxon>Agaricomycetes</taxon>
        <taxon>Agaricomycetidae</taxon>
        <taxon>Boletales</taxon>
        <taxon>Sclerodermatineae</taxon>
        <taxon>Pisolithaceae</taxon>
        <taxon>Pisolithus</taxon>
    </lineage>
</organism>
<sequence>MPTVLSHPLPRVDVLGFPSPRSLYLTSPSTLHSTTPSSINAPPFDPEPALRSSNLSPTLINIPETPHSQLSCTFFITSSPRFSTPPKPSS</sequence>